<feature type="domain" description="P2X purinoreceptor 7 intracellular" evidence="2">
    <location>
        <begin position="44"/>
        <end position="174"/>
    </location>
</feature>
<dbReference type="AlphaFoldDB" id="A0AA88YJT9"/>
<comment type="caution">
    <text evidence="3">The sequence shown here is derived from an EMBL/GenBank/DDBJ whole genome shotgun (WGS) entry which is preliminary data.</text>
</comment>
<reference evidence="3" key="1">
    <citation type="submission" date="2019-08" db="EMBL/GenBank/DDBJ databases">
        <title>The improved chromosome-level genome for the pearl oyster Pinctada fucata martensii using PacBio sequencing and Hi-C.</title>
        <authorList>
            <person name="Zheng Z."/>
        </authorList>
    </citation>
    <scope>NUCLEOTIDE SEQUENCE</scope>
    <source>
        <strain evidence="3">ZZ-2019</strain>
        <tissue evidence="3">Adductor muscle</tissue>
    </source>
</reference>
<proteinExistence type="predicted"/>
<protein>
    <recommendedName>
        <fullName evidence="2">P2X purinoreceptor 7 intracellular domain-containing protein</fullName>
    </recommendedName>
</protein>
<keyword evidence="4" id="KW-1185">Reference proteome</keyword>
<evidence type="ECO:0000313" key="3">
    <source>
        <dbReference type="EMBL" id="KAK3106171.1"/>
    </source>
</evidence>
<dbReference type="PANTHER" id="PTHR36981">
    <property type="entry name" value="ZGC:195170"/>
    <property type="match status" value="1"/>
</dbReference>
<accession>A0AA88YJT9</accession>
<dbReference type="Pfam" id="PF20478">
    <property type="entry name" value="P2RX7_C"/>
    <property type="match status" value="1"/>
</dbReference>
<organism evidence="3 4">
    <name type="scientific">Pinctada imbricata</name>
    <name type="common">Atlantic pearl-oyster</name>
    <name type="synonym">Pinctada martensii</name>
    <dbReference type="NCBI Taxonomy" id="66713"/>
    <lineage>
        <taxon>Eukaryota</taxon>
        <taxon>Metazoa</taxon>
        <taxon>Spiralia</taxon>
        <taxon>Lophotrochozoa</taxon>
        <taxon>Mollusca</taxon>
        <taxon>Bivalvia</taxon>
        <taxon>Autobranchia</taxon>
        <taxon>Pteriomorphia</taxon>
        <taxon>Pterioida</taxon>
        <taxon>Pterioidea</taxon>
        <taxon>Pteriidae</taxon>
        <taxon>Pinctada</taxon>
    </lineage>
</organism>
<dbReference type="InterPro" id="IPR046815">
    <property type="entry name" value="P2RX7_C"/>
</dbReference>
<dbReference type="EMBL" id="VSWD01000003">
    <property type="protein sequence ID" value="KAK3106171.1"/>
    <property type="molecule type" value="Genomic_DNA"/>
</dbReference>
<name>A0AA88YJT9_PINIB</name>
<sequence>MEFKHVDDEMEFRVSPYQFEPTRSTLGDTDDSGTDSSESSSDDDAELRPVEEWCSCGHCENMPTDRENVCCKQFPLCMEKMEPNTLKCVTHHEAFRVNCLNTDVLELAFYDYLDIHGHIGDEEPVHELYRHIGYRRFVRWIWHRLGKRNRKVLPSCVVNSIRQAFPSQEYCGFKYPRDY</sequence>
<dbReference type="PANTHER" id="PTHR36981:SF1">
    <property type="entry name" value="P2X PURINORECEPTOR 7 INTRACELLULAR DOMAIN-CONTAINING PROTEIN"/>
    <property type="match status" value="1"/>
</dbReference>
<evidence type="ECO:0000256" key="1">
    <source>
        <dbReference type="SAM" id="MobiDB-lite"/>
    </source>
</evidence>
<evidence type="ECO:0000313" key="4">
    <source>
        <dbReference type="Proteomes" id="UP001186944"/>
    </source>
</evidence>
<gene>
    <name evidence="3" type="ORF">FSP39_014193</name>
</gene>
<evidence type="ECO:0000259" key="2">
    <source>
        <dbReference type="Pfam" id="PF20478"/>
    </source>
</evidence>
<feature type="region of interest" description="Disordered" evidence="1">
    <location>
        <begin position="14"/>
        <end position="46"/>
    </location>
</feature>
<dbReference type="Proteomes" id="UP001186944">
    <property type="component" value="Unassembled WGS sequence"/>
</dbReference>